<dbReference type="RefSeq" id="WP_145077385.1">
    <property type="nucleotide sequence ID" value="NZ_CP036425.1"/>
</dbReference>
<dbReference type="Gene3D" id="3.40.630.90">
    <property type="match status" value="1"/>
</dbReference>
<dbReference type="PANTHER" id="PTHR47237:SF1">
    <property type="entry name" value="SLL0310 PROTEIN"/>
    <property type="match status" value="1"/>
</dbReference>
<reference evidence="2 3" key="1">
    <citation type="submission" date="2019-02" db="EMBL/GenBank/DDBJ databases">
        <title>Deep-cultivation of Planctomycetes and their phenomic and genomic characterization uncovers novel biology.</title>
        <authorList>
            <person name="Wiegand S."/>
            <person name="Jogler M."/>
            <person name="Boedeker C."/>
            <person name="Pinto D."/>
            <person name="Vollmers J."/>
            <person name="Rivas-Marin E."/>
            <person name="Kohn T."/>
            <person name="Peeters S.H."/>
            <person name="Heuer A."/>
            <person name="Rast P."/>
            <person name="Oberbeckmann S."/>
            <person name="Bunk B."/>
            <person name="Jeske O."/>
            <person name="Meyerdierks A."/>
            <person name="Storesund J.E."/>
            <person name="Kallscheuer N."/>
            <person name="Luecker S."/>
            <person name="Lage O.M."/>
            <person name="Pohl T."/>
            <person name="Merkel B.J."/>
            <person name="Hornburger P."/>
            <person name="Mueller R.-W."/>
            <person name="Bruemmer F."/>
            <person name="Labrenz M."/>
            <person name="Spormann A.M."/>
            <person name="Op den Camp H."/>
            <person name="Overmann J."/>
            <person name="Amann R."/>
            <person name="Jetten M.S.M."/>
            <person name="Mascher T."/>
            <person name="Medema M.H."/>
            <person name="Devos D.P."/>
            <person name="Kaster A.-K."/>
            <person name="Ovreas L."/>
            <person name="Rohde M."/>
            <person name="Galperin M.Y."/>
            <person name="Jogler C."/>
        </authorList>
    </citation>
    <scope>NUCLEOTIDE SEQUENCE [LARGE SCALE GENOMIC DNA]</scope>
    <source>
        <strain evidence="2 3">KS4</strain>
    </source>
</reference>
<evidence type="ECO:0000313" key="2">
    <source>
        <dbReference type="EMBL" id="QDU33936.1"/>
    </source>
</evidence>
<dbReference type="InterPro" id="IPR016181">
    <property type="entry name" value="Acyl_CoA_acyltransferase"/>
</dbReference>
<feature type="domain" description="N-acetyltransferase" evidence="1">
    <location>
        <begin position="10"/>
        <end position="155"/>
    </location>
</feature>
<dbReference type="InterPro" id="IPR000182">
    <property type="entry name" value="GNAT_dom"/>
</dbReference>
<dbReference type="SUPFAM" id="SSF55729">
    <property type="entry name" value="Acyl-CoA N-acyltransferases (Nat)"/>
    <property type="match status" value="1"/>
</dbReference>
<keyword evidence="2" id="KW-0808">Transferase</keyword>
<dbReference type="KEGG" id="pcor:KS4_19960"/>
<organism evidence="2 3">
    <name type="scientific">Poriferisphaera corsica</name>
    <dbReference type="NCBI Taxonomy" id="2528020"/>
    <lineage>
        <taxon>Bacteria</taxon>
        <taxon>Pseudomonadati</taxon>
        <taxon>Planctomycetota</taxon>
        <taxon>Phycisphaerae</taxon>
        <taxon>Phycisphaerales</taxon>
        <taxon>Phycisphaeraceae</taxon>
        <taxon>Poriferisphaera</taxon>
    </lineage>
</organism>
<dbReference type="CDD" id="cd04301">
    <property type="entry name" value="NAT_SF"/>
    <property type="match status" value="1"/>
</dbReference>
<dbReference type="Pfam" id="PF18014">
    <property type="entry name" value="Acetyltransf_18"/>
    <property type="match status" value="1"/>
</dbReference>
<accession>A0A517YUP6</accession>
<dbReference type="AlphaFoldDB" id="A0A517YUP6"/>
<protein>
    <submittedName>
        <fullName evidence="2">Acetyltransferase (GNAT) family protein</fullName>
    </submittedName>
</protein>
<dbReference type="EMBL" id="CP036425">
    <property type="protein sequence ID" value="QDU33936.1"/>
    <property type="molecule type" value="Genomic_DNA"/>
</dbReference>
<dbReference type="InterPro" id="IPR041496">
    <property type="entry name" value="YitH/HolE_GNAT"/>
</dbReference>
<dbReference type="GO" id="GO:0016747">
    <property type="term" value="F:acyltransferase activity, transferring groups other than amino-acyl groups"/>
    <property type="evidence" value="ECO:0007669"/>
    <property type="project" value="InterPro"/>
</dbReference>
<dbReference type="OrthoDB" id="20916at2"/>
<dbReference type="Proteomes" id="UP000317369">
    <property type="component" value="Chromosome"/>
</dbReference>
<dbReference type="Gene3D" id="3.40.630.30">
    <property type="match status" value="1"/>
</dbReference>
<evidence type="ECO:0000313" key="3">
    <source>
        <dbReference type="Proteomes" id="UP000317369"/>
    </source>
</evidence>
<dbReference type="InterPro" id="IPR052729">
    <property type="entry name" value="Acyl/Acetyltrans_Enzymes"/>
</dbReference>
<gene>
    <name evidence="2" type="ORF">KS4_19960</name>
</gene>
<evidence type="ECO:0000259" key="1">
    <source>
        <dbReference type="PROSITE" id="PS51186"/>
    </source>
</evidence>
<name>A0A517YUP6_9BACT</name>
<dbReference type="PROSITE" id="PS51186">
    <property type="entry name" value="GNAT"/>
    <property type="match status" value="1"/>
</dbReference>
<keyword evidence="3" id="KW-1185">Reference proteome</keyword>
<dbReference type="PANTHER" id="PTHR47237">
    <property type="entry name" value="SLL0310 PROTEIN"/>
    <property type="match status" value="1"/>
</dbReference>
<proteinExistence type="predicted"/>
<sequence>MRTKRLDKNFHIDHMTFEEFQQVILWAKHEGWNPGINDARVLYDAAPEGYLIGKIGEELVSSVTAIIYQKRYAFMGMYIVHPKYRGMGYGYAIWQEAMRRLEVSSVEVIAMEATLPQVERFQSSGFDVAYMHDRFIYDVNGGERQTAKVWDVTEESIDDVCAYDDMFDVEARKGFTRNWLGIPGVEAVYWSDKIHGEIKGYGVIREAAEGYRVGPLYAHDITIASEIFEALGSKARNGAQLMIDVPENNQAGSRLMRSRCGDIKGQLARMYKGGTPPERMNEMFGLFSVKIG</sequence>
<dbReference type="Pfam" id="PF00583">
    <property type="entry name" value="Acetyltransf_1"/>
    <property type="match status" value="1"/>
</dbReference>